<dbReference type="SUPFAM" id="SSF55961">
    <property type="entry name" value="Bet v1-like"/>
    <property type="match status" value="1"/>
</dbReference>
<dbReference type="RefSeq" id="WP_088989208.1">
    <property type="nucleotide sequence ID" value="NZ_LT607409.1"/>
</dbReference>
<dbReference type="AlphaFoldDB" id="A0A1C4XSE6"/>
<accession>A0A1C4XSE6</accession>
<dbReference type="EMBL" id="LT607409">
    <property type="protein sequence ID" value="SCF11439.1"/>
    <property type="molecule type" value="Genomic_DNA"/>
</dbReference>
<evidence type="ECO:0000313" key="2">
    <source>
        <dbReference type="Proteomes" id="UP000198224"/>
    </source>
</evidence>
<evidence type="ECO:0000313" key="1">
    <source>
        <dbReference type="EMBL" id="SCF11439.1"/>
    </source>
</evidence>
<dbReference type="Proteomes" id="UP000198224">
    <property type="component" value="Chromosome I"/>
</dbReference>
<reference evidence="2" key="1">
    <citation type="submission" date="2016-06" db="EMBL/GenBank/DDBJ databases">
        <authorList>
            <person name="Varghese N."/>
            <person name="Submissions Spin"/>
        </authorList>
    </citation>
    <scope>NUCLEOTIDE SEQUENCE [LARGE SCALE GENOMIC DNA]</scope>
    <source>
        <strain evidence="2">DSM 45160</strain>
    </source>
</reference>
<organism evidence="1 2">
    <name type="scientific">Micromonospora chokoriensis</name>
    <dbReference type="NCBI Taxonomy" id="356851"/>
    <lineage>
        <taxon>Bacteria</taxon>
        <taxon>Bacillati</taxon>
        <taxon>Actinomycetota</taxon>
        <taxon>Actinomycetes</taxon>
        <taxon>Micromonosporales</taxon>
        <taxon>Micromonosporaceae</taxon>
        <taxon>Micromonospora</taxon>
    </lineage>
</organism>
<sequence>MRIDALPHVDEHATVIEAEPEEAWPHLVRVVETTFGGPGTGAYARLVGAADPVASGPRPLADGATIPGFRVTTAIPGRELTLRGSHRFSTYALIFRLERAGPGRSQLRAETRAVFPGLAGGLYRQLLLRSGGHVLGVRRMLAAVRRGAERRR</sequence>
<protein>
    <recommendedName>
        <fullName evidence="3">Polyketide cyclase / dehydrase and lipid transport</fullName>
    </recommendedName>
</protein>
<gene>
    <name evidence="1" type="ORF">GA0070612_3910</name>
</gene>
<name>A0A1C4XSE6_9ACTN</name>
<proteinExistence type="predicted"/>
<keyword evidence="2" id="KW-1185">Reference proteome</keyword>
<evidence type="ECO:0008006" key="3">
    <source>
        <dbReference type="Google" id="ProtNLM"/>
    </source>
</evidence>